<gene>
    <name evidence="3" type="ORF">H9848_02825</name>
</gene>
<protein>
    <submittedName>
        <fullName evidence="3">Helix-turn-helix domain-containing protein</fullName>
    </submittedName>
</protein>
<dbReference type="GO" id="GO:0005829">
    <property type="term" value="C:cytosol"/>
    <property type="evidence" value="ECO:0007669"/>
    <property type="project" value="TreeGrafter"/>
</dbReference>
<dbReference type="Pfam" id="PF01381">
    <property type="entry name" value="HTH_3"/>
    <property type="match status" value="1"/>
</dbReference>
<dbReference type="InterPro" id="IPR010982">
    <property type="entry name" value="Lambda_DNA-bd_dom_sf"/>
</dbReference>
<dbReference type="SMART" id="SM00530">
    <property type="entry name" value="HTH_XRE"/>
    <property type="match status" value="1"/>
</dbReference>
<comment type="caution">
    <text evidence="3">The sequence shown here is derived from an EMBL/GenBank/DDBJ whole genome shotgun (WGS) entry which is preliminary data.</text>
</comment>
<reference evidence="3" key="1">
    <citation type="journal article" date="2021" name="PeerJ">
        <title>Extensive microbial diversity within the chicken gut microbiome revealed by metagenomics and culture.</title>
        <authorList>
            <person name="Gilroy R."/>
            <person name="Ravi A."/>
            <person name="Getino M."/>
            <person name="Pursley I."/>
            <person name="Horton D.L."/>
            <person name="Alikhan N.F."/>
            <person name="Baker D."/>
            <person name="Gharbi K."/>
            <person name="Hall N."/>
            <person name="Watson M."/>
            <person name="Adriaenssens E.M."/>
            <person name="Foster-Nyarko E."/>
            <person name="Jarju S."/>
            <person name="Secka A."/>
            <person name="Antonio M."/>
            <person name="Oren A."/>
            <person name="Chaudhuri R.R."/>
            <person name="La Ragione R."/>
            <person name="Hildebrand F."/>
            <person name="Pallen M.J."/>
        </authorList>
    </citation>
    <scope>NUCLEOTIDE SEQUENCE</scope>
    <source>
        <strain evidence="3">ChiHecec2B26-12326</strain>
    </source>
</reference>
<dbReference type="SUPFAM" id="SSF47413">
    <property type="entry name" value="lambda repressor-like DNA-binding domains"/>
    <property type="match status" value="1"/>
</dbReference>
<dbReference type="PROSITE" id="PS50943">
    <property type="entry name" value="HTH_CROC1"/>
    <property type="match status" value="1"/>
</dbReference>
<dbReference type="Gene3D" id="1.10.260.40">
    <property type="entry name" value="lambda repressor-like DNA-binding domains"/>
    <property type="match status" value="1"/>
</dbReference>
<dbReference type="InterPro" id="IPR001387">
    <property type="entry name" value="Cro/C1-type_HTH"/>
</dbReference>
<reference evidence="3" key="2">
    <citation type="submission" date="2021-04" db="EMBL/GenBank/DDBJ databases">
        <authorList>
            <person name="Gilroy R."/>
        </authorList>
    </citation>
    <scope>NUCLEOTIDE SEQUENCE</scope>
    <source>
        <strain evidence="3">ChiHecec2B26-12326</strain>
    </source>
</reference>
<dbReference type="Proteomes" id="UP000823847">
    <property type="component" value="Unassembled WGS sequence"/>
</dbReference>
<evidence type="ECO:0000313" key="4">
    <source>
        <dbReference type="Proteomes" id="UP000823847"/>
    </source>
</evidence>
<dbReference type="CDD" id="cd00093">
    <property type="entry name" value="HTH_XRE"/>
    <property type="match status" value="1"/>
</dbReference>
<dbReference type="GO" id="GO:0003677">
    <property type="term" value="F:DNA binding"/>
    <property type="evidence" value="ECO:0007669"/>
    <property type="project" value="UniProtKB-KW"/>
</dbReference>
<dbReference type="InterPro" id="IPR050807">
    <property type="entry name" value="TransReg_Diox_bact_type"/>
</dbReference>
<evidence type="ECO:0000256" key="1">
    <source>
        <dbReference type="ARBA" id="ARBA00023125"/>
    </source>
</evidence>
<organism evidence="3 4">
    <name type="scientific">Candidatus Parabacteroides intestinigallinarum</name>
    <dbReference type="NCBI Taxonomy" id="2838722"/>
    <lineage>
        <taxon>Bacteria</taxon>
        <taxon>Pseudomonadati</taxon>
        <taxon>Bacteroidota</taxon>
        <taxon>Bacteroidia</taxon>
        <taxon>Bacteroidales</taxon>
        <taxon>Tannerellaceae</taxon>
        <taxon>Parabacteroides</taxon>
    </lineage>
</organism>
<accession>A0A9D1XQB4</accession>
<dbReference type="PANTHER" id="PTHR46797:SF1">
    <property type="entry name" value="METHYLPHOSPHONATE SYNTHASE"/>
    <property type="match status" value="1"/>
</dbReference>
<dbReference type="GO" id="GO:0003700">
    <property type="term" value="F:DNA-binding transcription factor activity"/>
    <property type="evidence" value="ECO:0007669"/>
    <property type="project" value="TreeGrafter"/>
</dbReference>
<evidence type="ECO:0000313" key="3">
    <source>
        <dbReference type="EMBL" id="HIX85529.1"/>
    </source>
</evidence>
<keyword evidence="1" id="KW-0238">DNA-binding</keyword>
<dbReference type="AlphaFoldDB" id="A0A9D1XQB4"/>
<dbReference type="EMBL" id="DXEN01000015">
    <property type="protein sequence ID" value="HIX85529.1"/>
    <property type="molecule type" value="Genomic_DNA"/>
</dbReference>
<feature type="domain" description="HTH cro/C1-type" evidence="2">
    <location>
        <begin position="44"/>
        <end position="100"/>
    </location>
</feature>
<name>A0A9D1XQB4_9BACT</name>
<dbReference type="PANTHER" id="PTHR46797">
    <property type="entry name" value="HTH-TYPE TRANSCRIPTIONAL REGULATOR"/>
    <property type="match status" value="1"/>
</dbReference>
<sequence length="100" mass="11599">MKKIDESKLIDSETILTEKYGAPGTESRREFDEKACAYYYGVILRDRRKELKMTQNELAEKVGTARSYISRVEKGETDIQLSSFLRIARALRIEFSPVFI</sequence>
<proteinExistence type="predicted"/>
<evidence type="ECO:0000259" key="2">
    <source>
        <dbReference type="PROSITE" id="PS50943"/>
    </source>
</evidence>